<comment type="function">
    <text evidence="14">Catalyzes cross-linking of the peptidoglycan cell wall.</text>
</comment>
<reference evidence="18" key="1">
    <citation type="submission" date="2016-10" db="EMBL/GenBank/DDBJ databases">
        <authorList>
            <person name="Varghese N."/>
            <person name="Submissions S."/>
        </authorList>
    </citation>
    <scope>NUCLEOTIDE SEQUENCE [LARGE SCALE GENOMIC DNA]</scope>
    <source>
        <strain evidence="18">DSM 7165</strain>
    </source>
</reference>
<evidence type="ECO:0000256" key="1">
    <source>
        <dbReference type="ARBA" id="ARBA00004167"/>
    </source>
</evidence>
<evidence type="ECO:0000256" key="2">
    <source>
        <dbReference type="ARBA" id="ARBA00004236"/>
    </source>
</evidence>
<dbReference type="InterPro" id="IPR012338">
    <property type="entry name" value="Beta-lactam/transpept-like"/>
</dbReference>
<keyword evidence="6 14" id="KW-0645">Protease</keyword>
<dbReference type="EC" id="3.4.16.4" evidence="14"/>
<dbReference type="Gene3D" id="3.40.710.10">
    <property type="entry name" value="DD-peptidase/beta-lactamase superfamily"/>
    <property type="match status" value="1"/>
</dbReference>
<dbReference type="InterPro" id="IPR036138">
    <property type="entry name" value="PBP_dimer_sf"/>
</dbReference>
<comment type="pathway">
    <text evidence="14">Cell wall biogenesis; peptidoglycan biosynthesis.</text>
</comment>
<evidence type="ECO:0000256" key="12">
    <source>
        <dbReference type="ARBA" id="ARBA00023136"/>
    </source>
</evidence>
<evidence type="ECO:0000313" key="17">
    <source>
        <dbReference type="EMBL" id="SEI68345.1"/>
    </source>
</evidence>
<dbReference type="GO" id="GO:0008658">
    <property type="term" value="F:penicillin binding"/>
    <property type="evidence" value="ECO:0007669"/>
    <property type="project" value="UniProtKB-UniRule"/>
</dbReference>
<dbReference type="Proteomes" id="UP000242999">
    <property type="component" value="Unassembled WGS sequence"/>
</dbReference>
<dbReference type="HAMAP" id="MF_02081">
    <property type="entry name" value="MrdA_transpept"/>
    <property type="match status" value="1"/>
</dbReference>
<keyword evidence="5 14" id="KW-0121">Carboxypeptidase</keyword>
<evidence type="ECO:0000256" key="9">
    <source>
        <dbReference type="ARBA" id="ARBA00022960"/>
    </source>
</evidence>
<keyword evidence="13 14" id="KW-0961">Cell wall biogenesis/degradation</keyword>
<comment type="catalytic activity">
    <reaction evidence="14">
        <text>Preferential cleavage: (Ac)2-L-Lys-D-Ala-|-D-Ala. Also transpeptidation of peptidyl-alanyl moieties that are N-acyl substituents of D-alanine.</text>
        <dbReference type="EC" id="3.4.16.4"/>
    </reaction>
</comment>
<comment type="subcellular location">
    <subcellularLocation>
        <location evidence="14">Cell inner membrane</location>
        <topology evidence="14">Single-pass membrane protein</topology>
    </subcellularLocation>
    <subcellularLocation>
        <location evidence="2">Cell membrane</location>
    </subcellularLocation>
    <subcellularLocation>
        <location evidence="1">Membrane</location>
        <topology evidence="1">Single-pass membrane protein</topology>
    </subcellularLocation>
</comment>
<dbReference type="PANTHER" id="PTHR30627:SF2">
    <property type="entry name" value="PEPTIDOGLYCAN D,D-TRANSPEPTIDASE MRDA"/>
    <property type="match status" value="1"/>
</dbReference>
<evidence type="ECO:0000256" key="5">
    <source>
        <dbReference type="ARBA" id="ARBA00022645"/>
    </source>
</evidence>
<keyword evidence="11 14" id="KW-1133">Transmembrane helix</keyword>
<dbReference type="InterPro" id="IPR005311">
    <property type="entry name" value="PBP_dimer"/>
</dbReference>
<evidence type="ECO:0000256" key="6">
    <source>
        <dbReference type="ARBA" id="ARBA00022670"/>
    </source>
</evidence>
<evidence type="ECO:0000256" key="4">
    <source>
        <dbReference type="ARBA" id="ARBA00022519"/>
    </source>
</evidence>
<dbReference type="GO" id="GO:0006508">
    <property type="term" value="P:proteolysis"/>
    <property type="evidence" value="ECO:0007669"/>
    <property type="project" value="UniProtKB-KW"/>
</dbReference>
<dbReference type="Gene3D" id="3.90.1310.10">
    <property type="entry name" value="Penicillin-binding protein 2a (Domain 2)"/>
    <property type="match status" value="1"/>
</dbReference>
<evidence type="ECO:0000256" key="14">
    <source>
        <dbReference type="HAMAP-Rule" id="MF_02081"/>
    </source>
</evidence>
<dbReference type="InterPro" id="IPR001460">
    <property type="entry name" value="PCN-bd_Tpept"/>
</dbReference>
<dbReference type="Pfam" id="PF03717">
    <property type="entry name" value="PBP_dimer"/>
    <property type="match status" value="1"/>
</dbReference>
<comment type="caution">
    <text evidence="14">Lacks conserved residue(s) required for the propagation of feature annotation.</text>
</comment>
<keyword evidence="3 14" id="KW-1003">Cell membrane</keyword>
<dbReference type="GO" id="GO:0005886">
    <property type="term" value="C:plasma membrane"/>
    <property type="evidence" value="ECO:0007669"/>
    <property type="project" value="UniProtKB-SubCell"/>
</dbReference>
<keyword evidence="12 14" id="KW-0472">Membrane</keyword>
<accession>A0A1H6SWK0</accession>
<dbReference type="Pfam" id="PF00905">
    <property type="entry name" value="Transpeptidase"/>
    <property type="match status" value="1"/>
</dbReference>
<feature type="active site" description="Acyl-ester intermediate" evidence="14">
    <location>
        <position position="339"/>
    </location>
</feature>
<dbReference type="GO" id="GO:0009002">
    <property type="term" value="F:serine-type D-Ala-D-Ala carboxypeptidase activity"/>
    <property type="evidence" value="ECO:0007669"/>
    <property type="project" value="UniProtKB-UniRule"/>
</dbReference>
<dbReference type="PANTHER" id="PTHR30627">
    <property type="entry name" value="PEPTIDOGLYCAN D,D-TRANSPEPTIDASE"/>
    <property type="match status" value="1"/>
</dbReference>
<feature type="transmembrane region" description="Helical" evidence="14">
    <location>
        <begin position="33"/>
        <end position="53"/>
    </location>
</feature>
<evidence type="ECO:0000256" key="10">
    <source>
        <dbReference type="ARBA" id="ARBA00022984"/>
    </source>
</evidence>
<dbReference type="UniPathway" id="UPA00219"/>
<feature type="domain" description="Penicillin-binding protein dimerisation" evidence="16">
    <location>
        <begin position="77"/>
        <end position="248"/>
    </location>
</feature>
<dbReference type="SUPFAM" id="SSF56601">
    <property type="entry name" value="beta-lactamase/transpeptidase-like"/>
    <property type="match status" value="1"/>
</dbReference>
<evidence type="ECO:0000259" key="15">
    <source>
        <dbReference type="Pfam" id="PF00905"/>
    </source>
</evidence>
<keyword evidence="4 14" id="KW-0997">Cell inner membrane</keyword>
<feature type="domain" description="Penicillin-binding protein transpeptidase" evidence="15">
    <location>
        <begin position="280"/>
        <end position="617"/>
    </location>
</feature>
<dbReference type="InterPro" id="IPR017790">
    <property type="entry name" value="Penicillin-binding_protein_2"/>
</dbReference>
<dbReference type="GO" id="GO:0008360">
    <property type="term" value="P:regulation of cell shape"/>
    <property type="evidence" value="ECO:0007669"/>
    <property type="project" value="UniProtKB-KW"/>
</dbReference>
<keyword evidence="8 14" id="KW-0378">Hydrolase</keyword>
<keyword evidence="10 14" id="KW-0573">Peptidoglycan synthesis</keyword>
<dbReference type="Gene3D" id="3.30.1390.30">
    <property type="entry name" value="Penicillin-binding protein 2a, domain 3"/>
    <property type="match status" value="1"/>
</dbReference>
<evidence type="ECO:0000256" key="7">
    <source>
        <dbReference type="ARBA" id="ARBA00022692"/>
    </source>
</evidence>
<keyword evidence="18" id="KW-1185">Reference proteome</keyword>
<comment type="similarity">
    <text evidence="14">Belongs to the transpeptidase family. MrdA subfamily.</text>
</comment>
<dbReference type="GO" id="GO:0071972">
    <property type="term" value="F:peptidoglycan L,D-transpeptidase activity"/>
    <property type="evidence" value="ECO:0007669"/>
    <property type="project" value="TreeGrafter"/>
</dbReference>
<dbReference type="AlphaFoldDB" id="A0A1H6SWK0"/>
<dbReference type="InterPro" id="IPR050515">
    <property type="entry name" value="Beta-lactam/transpept"/>
</dbReference>
<name>A0A1H6SWK0_9GAMM</name>
<protein>
    <recommendedName>
        <fullName evidence="14">Peptidoglycan D,D-transpeptidase MrdA</fullName>
        <ecNumber evidence="14">3.4.16.4</ecNumber>
    </recommendedName>
    <alternativeName>
        <fullName evidence="14">Penicillin-binding protein 2</fullName>
        <shortName evidence="14">PBP-2</shortName>
    </alternativeName>
</protein>
<evidence type="ECO:0000256" key="11">
    <source>
        <dbReference type="ARBA" id="ARBA00022989"/>
    </source>
</evidence>
<gene>
    <name evidence="14" type="primary">mrdA</name>
    <name evidence="17" type="ORF">SAMN05421831_10796</name>
</gene>
<dbReference type="STRING" id="64971.SAMN05421831_10796"/>
<evidence type="ECO:0000313" key="18">
    <source>
        <dbReference type="Proteomes" id="UP000242999"/>
    </source>
</evidence>
<dbReference type="GO" id="GO:0009252">
    <property type="term" value="P:peptidoglycan biosynthetic process"/>
    <property type="evidence" value="ECO:0007669"/>
    <property type="project" value="UniProtKB-UniRule"/>
</dbReference>
<evidence type="ECO:0000256" key="8">
    <source>
        <dbReference type="ARBA" id="ARBA00022801"/>
    </source>
</evidence>
<proteinExistence type="inferred from homology"/>
<evidence type="ECO:0000256" key="3">
    <source>
        <dbReference type="ARBA" id="ARBA00022475"/>
    </source>
</evidence>
<dbReference type="SUPFAM" id="SSF56519">
    <property type="entry name" value="Penicillin binding protein dimerisation domain"/>
    <property type="match status" value="1"/>
</dbReference>
<keyword evidence="9 14" id="KW-0133">Cell shape</keyword>
<dbReference type="RefSeq" id="WP_093309846.1">
    <property type="nucleotide sequence ID" value="NZ_FNYH01000007.1"/>
</dbReference>
<evidence type="ECO:0000256" key="13">
    <source>
        <dbReference type="ARBA" id="ARBA00023316"/>
    </source>
</evidence>
<dbReference type="EMBL" id="FNYH01000007">
    <property type="protein sequence ID" value="SEI68345.1"/>
    <property type="molecule type" value="Genomic_DNA"/>
</dbReference>
<evidence type="ECO:0000259" key="16">
    <source>
        <dbReference type="Pfam" id="PF03717"/>
    </source>
</evidence>
<keyword evidence="7 14" id="KW-0812">Transmembrane</keyword>
<dbReference type="NCBIfam" id="TIGR03423">
    <property type="entry name" value="pbp2_mrdA"/>
    <property type="match status" value="1"/>
</dbReference>
<organism evidence="17 18">
    <name type="scientific">Allopseudospirillum japonicum</name>
    <dbReference type="NCBI Taxonomy" id="64971"/>
    <lineage>
        <taxon>Bacteria</taxon>
        <taxon>Pseudomonadati</taxon>
        <taxon>Pseudomonadota</taxon>
        <taxon>Gammaproteobacteria</taxon>
        <taxon>Oceanospirillales</taxon>
        <taxon>Oceanospirillaceae</taxon>
        <taxon>Allopseudospirillum</taxon>
    </lineage>
</organism>
<dbReference type="GO" id="GO:0071555">
    <property type="term" value="P:cell wall organization"/>
    <property type="evidence" value="ECO:0007669"/>
    <property type="project" value="UniProtKB-KW"/>
</dbReference>
<sequence length="650" mass="72993">MSSSSSSSASKNTAVKGAFKDLHQENQVFQRRAWIAIVIVIVMLLGLVSRMLFLQIVQYDVHTTRSENNRIHVEAVAPTRGLIYDRNGILLADNRPSYSLTIVREQVKDLQNVLKRISHILKLDEEHQELIHERAAQRRRPFEPTLLLDQLTEAQIAQIAVNRHRLPGVEVEAQLSRHYPQKDYMAHVLGYVGRINEEELNQLDRTRYSGTHYIGKTGVEKFYETDLHGEVGYQKVETNARGRVLRVLEYQPPQPGKNLVLHLDSQLQQVAHEALQGRRGAIVAVEPATGGILAMVSTPSFDPNLFVGGIDSKTYRDLRRDPDLPLFNRSIRGQYPPASTVKPFMALAGLEYDVVKRDTSIYDPGYYRLPNDDRQYRNWKRSGHGKVDLRLSVVYSNDTYFYNLAYNLGIDNIFDFMSKFGFGEQTSVDVDHATSGLMPSREWKRNERRQPWFPGETLSIGIGQGYWLATPLQLASATAILANRGHWVQARLLHSADGKELPRYFQDTPADVKLRDASNWDYVFDVMKDVVHSPRGTARGISHGLQYLMAGKTGTAQVRSIRQGETYDETKIPERHRDHALFVAFAPLENPQIAIAVVVENGGGGSTTAAPIARKVVDAYLLPKLATQPTAVAQQEAVPASQGQALGRGA</sequence>
<dbReference type="OrthoDB" id="9766847at2"/>